<organism evidence="1 2">
    <name type="scientific">Photorhabdus laumondii subsp. laumondii (strain DSM 15139 / CIP 105565 / TT01)</name>
    <name type="common">Photorhabdus luminescens subsp. laumondii</name>
    <dbReference type="NCBI Taxonomy" id="243265"/>
    <lineage>
        <taxon>Bacteria</taxon>
        <taxon>Pseudomonadati</taxon>
        <taxon>Pseudomonadota</taxon>
        <taxon>Gammaproteobacteria</taxon>
        <taxon>Enterobacterales</taxon>
        <taxon>Morganellaceae</taxon>
        <taxon>Photorhabdus</taxon>
    </lineage>
</organism>
<evidence type="ECO:0000313" key="2">
    <source>
        <dbReference type="Proteomes" id="UP000002514"/>
    </source>
</evidence>
<accession>Q7N7J6</accession>
<evidence type="ECO:0000313" key="1">
    <source>
        <dbReference type="EMBL" id="CAE13447.1"/>
    </source>
</evidence>
<reference evidence="2" key="1">
    <citation type="journal article" date="2003" name="Nat. Biotechnol.">
        <title>The genome sequence of the entomopathogenic bacterium Photorhabdus luminescens.</title>
        <authorList>
            <person name="Duchaud E."/>
            <person name="Rusniok C."/>
            <person name="Frangeul L."/>
            <person name="Buchrieser C."/>
            <person name="Givaudan A."/>
            <person name="Taourit S."/>
            <person name="Bocs S."/>
            <person name="Boursaux-Eude C."/>
            <person name="Chandler M."/>
            <person name="Charles J.-F."/>
            <person name="Dassa E."/>
            <person name="Derose R."/>
            <person name="Derzelle S."/>
            <person name="Freyssinet G."/>
            <person name="Gaudriault S."/>
            <person name="Medigue C."/>
            <person name="Lanois A."/>
            <person name="Powell K."/>
            <person name="Siguier P."/>
            <person name="Vincent R."/>
            <person name="Wingate V."/>
            <person name="Zouine M."/>
            <person name="Glaser P."/>
            <person name="Boemare N."/>
            <person name="Danchin A."/>
            <person name="Kunst F."/>
        </authorList>
    </citation>
    <scope>NUCLEOTIDE SEQUENCE [LARGE SCALE GENOMIC DNA]</scope>
    <source>
        <strain evidence="2">DSM 15139 / CIP 105565 / TT01</strain>
    </source>
</reference>
<dbReference type="EMBL" id="BX571862">
    <property type="protein sequence ID" value="CAE13447.1"/>
    <property type="molecule type" value="Genomic_DNA"/>
</dbReference>
<dbReference type="AlphaFoldDB" id="Q7N7J6"/>
<dbReference type="HOGENOM" id="CLU_3046403_0_0_6"/>
<name>Q7N7J6_PHOLL</name>
<protein>
    <submittedName>
        <fullName evidence="1">Photorhabdus luminescens subsp. laumondii TTO1 complete genome segment 4/17</fullName>
    </submittedName>
</protein>
<proteinExistence type="predicted"/>
<dbReference type="STRING" id="243265.plu1153"/>
<keyword evidence="2" id="KW-1185">Reference proteome</keyword>
<dbReference type="KEGG" id="plu:plu1153"/>
<dbReference type="Proteomes" id="UP000002514">
    <property type="component" value="Chromosome"/>
</dbReference>
<sequence>MGAKLSRGDCLGWRYLSGILTGIDLTDLFTLYDVRDEHLPYISRGLSPSRAGSR</sequence>
<gene>
    <name evidence="1" type="ordered locus">plu1153</name>
</gene>